<evidence type="ECO:0000256" key="1">
    <source>
        <dbReference type="ARBA" id="ARBA00022448"/>
    </source>
</evidence>
<dbReference type="Proteomes" id="UP000621500">
    <property type="component" value="Unassembled WGS sequence"/>
</dbReference>
<evidence type="ECO:0000256" key="2">
    <source>
        <dbReference type="ARBA" id="ARBA00022741"/>
    </source>
</evidence>
<keyword evidence="1" id="KW-0813">Transport</keyword>
<dbReference type="InterPro" id="IPR003593">
    <property type="entry name" value="AAA+_ATPase"/>
</dbReference>
<keyword evidence="3" id="KW-0067">ATP-binding</keyword>
<reference evidence="6 7" key="1">
    <citation type="submission" date="2021-01" db="EMBL/GenBank/DDBJ databases">
        <title>Whole genome shotgun sequence of Plantactinospora mayteni NBRC 109088.</title>
        <authorList>
            <person name="Komaki H."/>
            <person name="Tamura T."/>
        </authorList>
    </citation>
    <scope>NUCLEOTIDE SEQUENCE [LARGE SCALE GENOMIC DNA]</scope>
    <source>
        <strain evidence="6 7">NBRC 109088</strain>
    </source>
</reference>
<dbReference type="PROSITE" id="PS50893">
    <property type="entry name" value="ABC_TRANSPORTER_2"/>
    <property type="match status" value="1"/>
</dbReference>
<organism evidence="6 7">
    <name type="scientific">Plantactinospora mayteni</name>
    <dbReference type="NCBI Taxonomy" id="566021"/>
    <lineage>
        <taxon>Bacteria</taxon>
        <taxon>Bacillati</taxon>
        <taxon>Actinomycetota</taxon>
        <taxon>Actinomycetes</taxon>
        <taxon>Micromonosporales</taxon>
        <taxon>Micromonosporaceae</taxon>
        <taxon>Plantactinospora</taxon>
    </lineage>
</organism>
<dbReference type="InterPro" id="IPR003439">
    <property type="entry name" value="ABC_transporter-like_ATP-bd"/>
</dbReference>
<proteinExistence type="predicted"/>
<evidence type="ECO:0000256" key="3">
    <source>
        <dbReference type="ARBA" id="ARBA00022840"/>
    </source>
</evidence>
<feature type="region of interest" description="Disordered" evidence="4">
    <location>
        <begin position="1"/>
        <end position="33"/>
    </location>
</feature>
<evidence type="ECO:0000256" key="4">
    <source>
        <dbReference type="SAM" id="MobiDB-lite"/>
    </source>
</evidence>
<dbReference type="PANTHER" id="PTHR42788">
    <property type="entry name" value="TAURINE IMPORT ATP-BINDING PROTEIN-RELATED"/>
    <property type="match status" value="1"/>
</dbReference>
<comment type="caution">
    <text evidence="6">The sequence shown here is derived from an EMBL/GenBank/DDBJ whole genome shotgun (WGS) entry which is preliminary data.</text>
</comment>
<dbReference type="PROSITE" id="PS00211">
    <property type="entry name" value="ABC_TRANSPORTER_1"/>
    <property type="match status" value="1"/>
</dbReference>
<feature type="compositionally biased region" description="Low complexity" evidence="4">
    <location>
        <begin position="61"/>
        <end position="72"/>
    </location>
</feature>
<evidence type="ECO:0000313" key="7">
    <source>
        <dbReference type="Proteomes" id="UP000621500"/>
    </source>
</evidence>
<dbReference type="SMART" id="SM00382">
    <property type="entry name" value="AAA"/>
    <property type="match status" value="1"/>
</dbReference>
<keyword evidence="7" id="KW-1185">Reference proteome</keyword>
<evidence type="ECO:0000313" key="6">
    <source>
        <dbReference type="EMBL" id="GIG95073.1"/>
    </source>
</evidence>
<evidence type="ECO:0000259" key="5">
    <source>
        <dbReference type="PROSITE" id="PS50893"/>
    </source>
</evidence>
<feature type="domain" description="ABC transporter" evidence="5">
    <location>
        <begin position="80"/>
        <end position="314"/>
    </location>
</feature>
<gene>
    <name evidence="6" type="ORF">Pma05_16460</name>
</gene>
<name>A0ABQ4EK31_9ACTN</name>
<feature type="region of interest" description="Disordered" evidence="4">
    <location>
        <begin position="50"/>
        <end position="76"/>
    </location>
</feature>
<dbReference type="PANTHER" id="PTHR42788:SF13">
    <property type="entry name" value="ALIPHATIC SULFONATES IMPORT ATP-BINDING PROTEIN SSUB"/>
    <property type="match status" value="1"/>
</dbReference>
<dbReference type="Pfam" id="PF00005">
    <property type="entry name" value="ABC_tran"/>
    <property type="match status" value="1"/>
</dbReference>
<dbReference type="SUPFAM" id="SSF52540">
    <property type="entry name" value="P-loop containing nucleoside triphosphate hydrolases"/>
    <property type="match status" value="1"/>
</dbReference>
<dbReference type="CDD" id="cd03293">
    <property type="entry name" value="ABC_NrtD_SsuB_transporters"/>
    <property type="match status" value="1"/>
</dbReference>
<protein>
    <recommendedName>
        <fullName evidence="5">ABC transporter domain-containing protein</fullName>
    </recommendedName>
</protein>
<feature type="compositionally biased region" description="Low complexity" evidence="4">
    <location>
        <begin position="334"/>
        <end position="348"/>
    </location>
</feature>
<dbReference type="InterPro" id="IPR050166">
    <property type="entry name" value="ABC_transporter_ATP-bind"/>
</dbReference>
<sequence>MTEMETGAVTDPAPAGAVTDRAPDAVTDPAEGEAVVDRAAEAVIDRVMPSTGGVIPKGRAGRAASASTASGRPVEPGPAVELAGVAKVFNAGRPDEVTALDGVDLTVGRGEFVSLIGPSGCGKSTLLRLVADLVPPTGGTVRVADRSARQARRDLAYGIAFQQAGLLDWRTVARNVELPLELRGLSRRDRQGKAREMLELVGLADFAGHYPDQLSGGMQQRVAIARALAVDPPLLLMDEPFGALDEMTRERLQDELLRICARKGTSALFVTHSIPEAVYLSDRVVVMSARPGRIVEIVGVELGERTEATRQSAAFFAGITRVREALRGTPARSAPPAGADQAAAGAPA</sequence>
<dbReference type="Gene3D" id="3.40.50.300">
    <property type="entry name" value="P-loop containing nucleotide triphosphate hydrolases"/>
    <property type="match status" value="1"/>
</dbReference>
<dbReference type="EMBL" id="BONX01000008">
    <property type="protein sequence ID" value="GIG95073.1"/>
    <property type="molecule type" value="Genomic_DNA"/>
</dbReference>
<accession>A0ABQ4EK31</accession>
<keyword evidence="2" id="KW-0547">Nucleotide-binding</keyword>
<feature type="region of interest" description="Disordered" evidence="4">
    <location>
        <begin position="329"/>
        <end position="348"/>
    </location>
</feature>
<dbReference type="InterPro" id="IPR017871">
    <property type="entry name" value="ABC_transporter-like_CS"/>
</dbReference>
<dbReference type="InterPro" id="IPR027417">
    <property type="entry name" value="P-loop_NTPase"/>
</dbReference>